<evidence type="ECO:0000256" key="1">
    <source>
        <dbReference type="SAM" id="Phobius"/>
    </source>
</evidence>
<dbReference type="AlphaFoldDB" id="A0A5B7DBZ6"/>
<keyword evidence="3" id="KW-1185">Reference proteome</keyword>
<dbReference type="Proteomes" id="UP000324222">
    <property type="component" value="Unassembled WGS sequence"/>
</dbReference>
<protein>
    <submittedName>
        <fullName evidence="2">Uncharacterized protein</fullName>
    </submittedName>
</protein>
<accession>A0A5B7DBZ6</accession>
<dbReference type="EMBL" id="VSRR010000714">
    <property type="protein sequence ID" value="MPC18831.1"/>
    <property type="molecule type" value="Genomic_DNA"/>
</dbReference>
<keyword evidence="1" id="KW-0812">Transmembrane</keyword>
<sequence length="39" mass="4538">MNVKTRDGTEGFCVSLIILCILFHLLNPCNNETYFYLEI</sequence>
<name>A0A5B7DBZ6_PORTR</name>
<keyword evidence="1" id="KW-1133">Transmembrane helix</keyword>
<organism evidence="2 3">
    <name type="scientific">Portunus trituberculatus</name>
    <name type="common">Swimming crab</name>
    <name type="synonym">Neptunus trituberculatus</name>
    <dbReference type="NCBI Taxonomy" id="210409"/>
    <lineage>
        <taxon>Eukaryota</taxon>
        <taxon>Metazoa</taxon>
        <taxon>Ecdysozoa</taxon>
        <taxon>Arthropoda</taxon>
        <taxon>Crustacea</taxon>
        <taxon>Multicrustacea</taxon>
        <taxon>Malacostraca</taxon>
        <taxon>Eumalacostraca</taxon>
        <taxon>Eucarida</taxon>
        <taxon>Decapoda</taxon>
        <taxon>Pleocyemata</taxon>
        <taxon>Brachyura</taxon>
        <taxon>Eubrachyura</taxon>
        <taxon>Portunoidea</taxon>
        <taxon>Portunidae</taxon>
        <taxon>Portuninae</taxon>
        <taxon>Portunus</taxon>
    </lineage>
</organism>
<proteinExistence type="predicted"/>
<reference evidence="2 3" key="1">
    <citation type="submission" date="2019-05" db="EMBL/GenBank/DDBJ databases">
        <title>Another draft genome of Portunus trituberculatus and its Hox gene families provides insights of decapod evolution.</title>
        <authorList>
            <person name="Jeong J.-H."/>
            <person name="Song I."/>
            <person name="Kim S."/>
            <person name="Choi T."/>
            <person name="Kim D."/>
            <person name="Ryu S."/>
            <person name="Kim W."/>
        </authorList>
    </citation>
    <scope>NUCLEOTIDE SEQUENCE [LARGE SCALE GENOMIC DNA]</scope>
    <source>
        <tissue evidence="2">Muscle</tissue>
    </source>
</reference>
<evidence type="ECO:0000313" key="3">
    <source>
        <dbReference type="Proteomes" id="UP000324222"/>
    </source>
</evidence>
<feature type="transmembrane region" description="Helical" evidence="1">
    <location>
        <begin position="7"/>
        <end position="26"/>
    </location>
</feature>
<evidence type="ECO:0000313" key="2">
    <source>
        <dbReference type="EMBL" id="MPC18831.1"/>
    </source>
</evidence>
<gene>
    <name evidence="2" type="ORF">E2C01_011724</name>
</gene>
<comment type="caution">
    <text evidence="2">The sequence shown here is derived from an EMBL/GenBank/DDBJ whole genome shotgun (WGS) entry which is preliminary data.</text>
</comment>
<keyword evidence="1" id="KW-0472">Membrane</keyword>